<gene>
    <name evidence="2" type="ORF">TBIB3V08_LOCUS7936</name>
</gene>
<organism evidence="2">
    <name type="scientific">Timema bartmani</name>
    <dbReference type="NCBI Taxonomy" id="61472"/>
    <lineage>
        <taxon>Eukaryota</taxon>
        <taxon>Metazoa</taxon>
        <taxon>Ecdysozoa</taxon>
        <taxon>Arthropoda</taxon>
        <taxon>Hexapoda</taxon>
        <taxon>Insecta</taxon>
        <taxon>Pterygota</taxon>
        <taxon>Neoptera</taxon>
        <taxon>Polyneoptera</taxon>
        <taxon>Phasmatodea</taxon>
        <taxon>Timematodea</taxon>
        <taxon>Timematoidea</taxon>
        <taxon>Timematidae</taxon>
        <taxon>Timema</taxon>
    </lineage>
</organism>
<sequence>MLIAVVRLDLRADHFCPGKKNYERVRWCLSHGPQLTFNLLIVWEPPGNSQDRGSTGKMVRKIIPRRMMEMKTKIKKDMGGTDKCVYETICPSSVAAYFESRGHCVSVCHPKFLQRHDYNVSVPVISPTDERECCTPSELIEWLGAYSVGADLQSGEPDNFVNTYQPPVESILLGKVVYLQWTGFFTYLRIQKLFAAIRQPPRPIGFGDVSGADEVSVGCSKSSACGDPSPKGRLSNHSGSRDMYGSERRWD</sequence>
<protein>
    <submittedName>
        <fullName evidence="2">Uncharacterized protein</fullName>
    </submittedName>
</protein>
<feature type="region of interest" description="Disordered" evidence="1">
    <location>
        <begin position="213"/>
        <end position="251"/>
    </location>
</feature>
<dbReference type="PANTHER" id="PTHR15396">
    <property type="entry name" value="RIBONUCLEASE P PROTEIN SUBUNIT P40"/>
    <property type="match status" value="1"/>
</dbReference>
<dbReference type="GO" id="GO:0000172">
    <property type="term" value="C:ribonuclease MRP complex"/>
    <property type="evidence" value="ECO:0007669"/>
    <property type="project" value="TreeGrafter"/>
</dbReference>
<dbReference type="GO" id="GO:0000447">
    <property type="term" value="P:endonucleolytic cleavage in ITS1 to separate SSU-rRNA from 5.8S rRNA and LSU-rRNA from tricistronic rRNA transcript (SSU-rRNA, 5.8S rRNA, LSU-rRNA)"/>
    <property type="evidence" value="ECO:0007669"/>
    <property type="project" value="TreeGrafter"/>
</dbReference>
<dbReference type="GO" id="GO:0001682">
    <property type="term" value="P:tRNA 5'-leader removal"/>
    <property type="evidence" value="ECO:0007669"/>
    <property type="project" value="InterPro"/>
</dbReference>
<dbReference type="GO" id="GO:0030681">
    <property type="term" value="C:multimeric ribonuclease P complex"/>
    <property type="evidence" value="ECO:0007669"/>
    <property type="project" value="TreeGrafter"/>
</dbReference>
<dbReference type="AlphaFoldDB" id="A0A7R9F224"/>
<proteinExistence type="predicted"/>
<evidence type="ECO:0000256" key="1">
    <source>
        <dbReference type="SAM" id="MobiDB-lite"/>
    </source>
</evidence>
<accession>A0A7R9F224</accession>
<dbReference type="GO" id="GO:0000171">
    <property type="term" value="F:ribonuclease MRP activity"/>
    <property type="evidence" value="ECO:0007669"/>
    <property type="project" value="TreeGrafter"/>
</dbReference>
<name>A0A7R9F224_9NEOP</name>
<dbReference type="PANTHER" id="PTHR15396:SF1">
    <property type="entry name" value="RIBONUCLEASE P PROTEIN SUBUNIT P40"/>
    <property type="match status" value="1"/>
</dbReference>
<dbReference type="Pfam" id="PF08584">
    <property type="entry name" value="Ribonuc_P_40"/>
    <property type="match status" value="1"/>
</dbReference>
<reference evidence="2" key="1">
    <citation type="submission" date="2020-11" db="EMBL/GenBank/DDBJ databases">
        <authorList>
            <person name="Tran Van P."/>
        </authorList>
    </citation>
    <scope>NUCLEOTIDE SEQUENCE</scope>
</reference>
<dbReference type="GO" id="GO:0004526">
    <property type="term" value="F:ribonuclease P activity"/>
    <property type="evidence" value="ECO:0007669"/>
    <property type="project" value="TreeGrafter"/>
</dbReference>
<dbReference type="EMBL" id="OD567391">
    <property type="protein sequence ID" value="CAD7445585.1"/>
    <property type="molecule type" value="Genomic_DNA"/>
</dbReference>
<dbReference type="InterPro" id="IPR013893">
    <property type="entry name" value="RNase_P_Rpp40"/>
</dbReference>
<evidence type="ECO:0000313" key="2">
    <source>
        <dbReference type="EMBL" id="CAD7445585.1"/>
    </source>
</evidence>